<evidence type="ECO:0000259" key="3">
    <source>
        <dbReference type="Pfam" id="PF25806"/>
    </source>
</evidence>
<dbReference type="InterPro" id="IPR057931">
    <property type="entry name" value="RHH_ERCC6L2"/>
</dbReference>
<proteinExistence type="predicted"/>
<gene>
    <name evidence="4" type="ORF">PEGY_LOCUS9283</name>
</gene>
<feature type="domain" description="ERCC6L2-like ribbon-helix-helix" evidence="3">
    <location>
        <begin position="107"/>
        <end position="175"/>
    </location>
</feature>
<evidence type="ECO:0000259" key="2">
    <source>
        <dbReference type="Pfam" id="PF14773"/>
    </source>
</evidence>
<feature type="region of interest" description="Disordered" evidence="1">
    <location>
        <begin position="170"/>
        <end position="200"/>
    </location>
</feature>
<protein>
    <submittedName>
        <fullName evidence="4">Uncharacterized protein</fullName>
    </submittedName>
</protein>
<organism evidence="4 5">
    <name type="scientific">Penicillium egyptiacum</name>
    <dbReference type="NCBI Taxonomy" id="1303716"/>
    <lineage>
        <taxon>Eukaryota</taxon>
        <taxon>Fungi</taxon>
        <taxon>Dikarya</taxon>
        <taxon>Ascomycota</taxon>
        <taxon>Pezizomycotina</taxon>
        <taxon>Eurotiomycetes</taxon>
        <taxon>Eurotiomycetidae</taxon>
        <taxon>Eurotiales</taxon>
        <taxon>Aspergillaceae</taxon>
        <taxon>Penicillium</taxon>
    </lineage>
</organism>
<dbReference type="Pfam" id="PF25806">
    <property type="entry name" value="RHH_ERCC6L2"/>
    <property type="match status" value="1"/>
</dbReference>
<comment type="caution">
    <text evidence="4">The sequence shown here is derived from an EMBL/GenBank/DDBJ whole genome shotgun (WGS) entry which is preliminary data.</text>
</comment>
<feature type="domain" description="Helicase-associated putative binding" evidence="2">
    <location>
        <begin position="9"/>
        <end position="74"/>
    </location>
</feature>
<feature type="region of interest" description="Disordered" evidence="1">
    <location>
        <begin position="1"/>
        <end position="35"/>
    </location>
</feature>
<dbReference type="EMBL" id="CAJVRC010000892">
    <property type="protein sequence ID" value="CAG8908514.1"/>
    <property type="molecule type" value="Genomic_DNA"/>
</dbReference>
<dbReference type="OrthoDB" id="413460at2759"/>
<evidence type="ECO:0000256" key="1">
    <source>
        <dbReference type="SAM" id="MobiDB-lite"/>
    </source>
</evidence>
<dbReference type="InterPro" id="IPR029256">
    <property type="entry name" value="Heliccase-ass-bd"/>
</dbReference>
<dbReference type="Pfam" id="PF14773">
    <property type="entry name" value="VIGSSK"/>
    <property type="match status" value="1"/>
</dbReference>
<sequence>MKSEDEAMSQLAAMICGDDDDDEKDHKPLASLATPHKHDPVQAILAGAGVEYTHLNNEVIGSSRVEEDLSRRAELAPNDTTSDRQVFMSSQPFSQPAEDPMRFKYHPPEDVIRRQFCSMARRFGYADATEFALVVEGMTQAQRRACLDQWYGERREILLSSDENTLKEELIKDEQFPKEMDVKDERIKDEKGPKGESPGL</sequence>
<keyword evidence="5" id="KW-1185">Reference proteome</keyword>
<dbReference type="Proteomes" id="UP001154252">
    <property type="component" value="Unassembled WGS sequence"/>
</dbReference>
<evidence type="ECO:0000313" key="5">
    <source>
        <dbReference type="Proteomes" id="UP001154252"/>
    </source>
</evidence>
<reference evidence="4" key="1">
    <citation type="submission" date="2021-07" db="EMBL/GenBank/DDBJ databases">
        <authorList>
            <person name="Branca A.L. A."/>
        </authorList>
    </citation>
    <scope>NUCLEOTIDE SEQUENCE</scope>
</reference>
<dbReference type="AlphaFoldDB" id="A0A9W4KP49"/>
<name>A0A9W4KP49_9EURO</name>
<accession>A0A9W4KP49</accession>
<evidence type="ECO:0000313" key="4">
    <source>
        <dbReference type="EMBL" id="CAG8908514.1"/>
    </source>
</evidence>
<feature type="compositionally biased region" description="Basic and acidic residues" evidence="1">
    <location>
        <begin position="170"/>
        <end position="194"/>
    </location>
</feature>